<evidence type="ECO:0000256" key="7">
    <source>
        <dbReference type="ARBA" id="ARBA00022989"/>
    </source>
</evidence>
<dbReference type="InterPro" id="IPR032675">
    <property type="entry name" value="LRR_dom_sf"/>
</dbReference>
<dbReference type="PANTHER" id="PTHR48059:SF4">
    <property type="entry name" value="POLYGALACTURONASE INHIBITOR 1-RELATED"/>
    <property type="match status" value="1"/>
</dbReference>
<evidence type="ECO:0000256" key="3">
    <source>
        <dbReference type="ARBA" id="ARBA00022614"/>
    </source>
</evidence>
<evidence type="ECO:0000256" key="1">
    <source>
        <dbReference type="ARBA" id="ARBA00004167"/>
    </source>
</evidence>
<evidence type="ECO:0000256" key="4">
    <source>
        <dbReference type="ARBA" id="ARBA00022692"/>
    </source>
</evidence>
<dbReference type="FunFam" id="3.80.10.10:FF:000129">
    <property type="entry name" value="Leucine-rich repeat receptor-like kinase"/>
    <property type="match status" value="1"/>
</dbReference>
<dbReference type="InterPro" id="IPR001611">
    <property type="entry name" value="Leu-rich_rpt"/>
</dbReference>
<comment type="subcellular location">
    <subcellularLocation>
        <location evidence="2">Cell envelope</location>
    </subcellularLocation>
    <subcellularLocation>
        <location evidence="1">Membrane</location>
        <topology evidence="1">Single-pass membrane protein</topology>
    </subcellularLocation>
</comment>
<evidence type="ECO:0000313" key="13">
    <source>
        <dbReference type="Proteomes" id="UP000525078"/>
    </source>
</evidence>
<dbReference type="Proteomes" id="UP000525078">
    <property type="component" value="Unassembled WGS sequence"/>
</dbReference>
<keyword evidence="5 10" id="KW-0732">Signal</keyword>
<keyword evidence="7" id="KW-1133">Transmembrane helix</keyword>
<accession>A0A7J6FJF7</accession>
<comment type="caution">
    <text evidence="12">The sequence shown here is derived from an EMBL/GenBank/DDBJ whole genome shotgun (WGS) entry which is preliminary data.</text>
</comment>
<keyword evidence="4" id="KW-0812">Transmembrane</keyword>
<evidence type="ECO:0000256" key="10">
    <source>
        <dbReference type="SAM" id="SignalP"/>
    </source>
</evidence>
<feature type="domain" description="Leucine-rich repeat-containing N-terminal plant-type" evidence="11">
    <location>
        <begin position="32"/>
        <end position="70"/>
    </location>
</feature>
<dbReference type="AlphaFoldDB" id="A0A7J6FJF7"/>
<dbReference type="Gene3D" id="3.80.10.10">
    <property type="entry name" value="Ribonuclease Inhibitor"/>
    <property type="match status" value="1"/>
</dbReference>
<dbReference type="InterPro" id="IPR013210">
    <property type="entry name" value="LRR_N_plant-typ"/>
</dbReference>
<evidence type="ECO:0000256" key="8">
    <source>
        <dbReference type="ARBA" id="ARBA00023136"/>
    </source>
</evidence>
<feature type="chain" id="PRO_5029628556" description="Leucine-rich repeat-containing N-terminal plant-type domain-containing protein" evidence="10">
    <location>
        <begin position="27"/>
        <end position="298"/>
    </location>
</feature>
<dbReference type="PANTHER" id="PTHR48059">
    <property type="entry name" value="POLYGALACTURONASE INHIBITOR 1"/>
    <property type="match status" value="1"/>
</dbReference>
<evidence type="ECO:0000256" key="2">
    <source>
        <dbReference type="ARBA" id="ARBA00004196"/>
    </source>
</evidence>
<evidence type="ECO:0000256" key="9">
    <source>
        <dbReference type="ARBA" id="ARBA00038043"/>
    </source>
</evidence>
<evidence type="ECO:0000313" key="12">
    <source>
        <dbReference type="EMBL" id="KAF4370748.1"/>
    </source>
</evidence>
<dbReference type="EMBL" id="JAATIP010000116">
    <property type="protein sequence ID" value="KAF4370748.1"/>
    <property type="molecule type" value="Genomic_DNA"/>
</dbReference>
<reference evidence="12 13" key="1">
    <citation type="journal article" date="2020" name="bioRxiv">
        <title>Sequence and annotation of 42 cannabis genomes reveals extensive copy number variation in cannabinoid synthesis and pathogen resistance genes.</title>
        <authorList>
            <person name="Mckernan K.J."/>
            <person name="Helbert Y."/>
            <person name="Kane L.T."/>
            <person name="Ebling H."/>
            <person name="Zhang L."/>
            <person name="Liu B."/>
            <person name="Eaton Z."/>
            <person name="Mclaughlin S."/>
            <person name="Kingan S."/>
            <person name="Baybayan P."/>
            <person name="Concepcion G."/>
            <person name="Jordan M."/>
            <person name="Riva A."/>
            <person name="Barbazuk W."/>
            <person name="Harkins T."/>
        </authorList>
    </citation>
    <scope>NUCLEOTIDE SEQUENCE [LARGE SCALE GENOMIC DNA]</scope>
    <source>
        <strain evidence="13">cv. Jamaican Lion 4</strain>
        <tissue evidence="12">Leaf</tissue>
    </source>
</reference>
<dbReference type="FunFam" id="3.80.10.10:FF:000383">
    <property type="entry name" value="Leucine-rich repeat receptor protein kinase EMS1"/>
    <property type="match status" value="1"/>
</dbReference>
<evidence type="ECO:0000256" key="6">
    <source>
        <dbReference type="ARBA" id="ARBA00022737"/>
    </source>
</evidence>
<evidence type="ECO:0000259" key="11">
    <source>
        <dbReference type="Pfam" id="PF08263"/>
    </source>
</evidence>
<dbReference type="Pfam" id="PF00560">
    <property type="entry name" value="LRR_1"/>
    <property type="match status" value="2"/>
</dbReference>
<gene>
    <name evidence="12" type="ORF">F8388_025127</name>
</gene>
<organism evidence="12 13">
    <name type="scientific">Cannabis sativa</name>
    <name type="common">Hemp</name>
    <name type="synonym">Marijuana</name>
    <dbReference type="NCBI Taxonomy" id="3483"/>
    <lineage>
        <taxon>Eukaryota</taxon>
        <taxon>Viridiplantae</taxon>
        <taxon>Streptophyta</taxon>
        <taxon>Embryophyta</taxon>
        <taxon>Tracheophyta</taxon>
        <taxon>Spermatophyta</taxon>
        <taxon>Magnoliopsida</taxon>
        <taxon>eudicotyledons</taxon>
        <taxon>Gunneridae</taxon>
        <taxon>Pentapetalae</taxon>
        <taxon>rosids</taxon>
        <taxon>fabids</taxon>
        <taxon>Rosales</taxon>
        <taxon>Cannabaceae</taxon>
        <taxon>Cannabis</taxon>
    </lineage>
</organism>
<protein>
    <recommendedName>
        <fullName evidence="11">Leucine-rich repeat-containing N-terminal plant-type domain-containing protein</fullName>
    </recommendedName>
</protein>
<sequence>METPLLNRSIVSLFFLFFIIFQPSFSAEQCNPKDKRVLLRMKRALKNPSVLDSWDPSTDCCNEWNSVTCNHETHRVNSLTISGGLQGQIPRQIGDLSFLETLVLLKHRNLEGSIPPTISRLKRLSYLTISSTNISGPIPNFLGQMRRLRSIDLSYNTLSGPIPSSLALIPNLTSLHLNRNKLTGPIPASFGQFSGSDFDLHLSHNQLSGRIPASLGNKLDFNDVNLSRNRLEGDASFLFGRRKRIRALDLSRNMLQFELSKVRFPRTLTWLDLNHNRINGTLPAGWGATKAGVHLIFP</sequence>
<proteinExistence type="inferred from homology"/>
<dbReference type="Pfam" id="PF08263">
    <property type="entry name" value="LRRNT_2"/>
    <property type="match status" value="1"/>
</dbReference>
<dbReference type="SUPFAM" id="SSF52058">
    <property type="entry name" value="L domain-like"/>
    <property type="match status" value="1"/>
</dbReference>
<dbReference type="InterPro" id="IPR051848">
    <property type="entry name" value="PGIP"/>
</dbReference>
<evidence type="ECO:0000256" key="5">
    <source>
        <dbReference type="ARBA" id="ARBA00022729"/>
    </source>
</evidence>
<dbReference type="GO" id="GO:0016020">
    <property type="term" value="C:membrane"/>
    <property type="evidence" value="ECO:0007669"/>
    <property type="project" value="UniProtKB-SubCell"/>
</dbReference>
<dbReference type="Pfam" id="PF13855">
    <property type="entry name" value="LRR_8"/>
    <property type="match status" value="1"/>
</dbReference>
<keyword evidence="6" id="KW-0677">Repeat</keyword>
<keyword evidence="3" id="KW-0433">Leucine-rich repeat</keyword>
<name>A0A7J6FJF7_CANSA</name>
<keyword evidence="8" id="KW-0472">Membrane</keyword>
<comment type="similarity">
    <text evidence="9">Belongs to the polygalacturonase-inhibiting protein family.</text>
</comment>
<feature type="signal peptide" evidence="10">
    <location>
        <begin position="1"/>
        <end position="26"/>
    </location>
</feature>